<sequence>MTRFATSQRRFRPGFESQQYKMAPNRTGEWQSRELYQANFNAPGEWGPNGLWGAATQIPGQSTHNQ</sequence>
<feature type="region of interest" description="Disordered" evidence="1">
    <location>
        <begin position="47"/>
        <end position="66"/>
    </location>
</feature>
<reference evidence="3" key="1">
    <citation type="submission" date="2020-01" db="EMBL/GenBank/DDBJ databases">
        <title>Draft genome sequence of the Termite Coptotermes fromosanus.</title>
        <authorList>
            <person name="Itakura S."/>
            <person name="Yosikawa Y."/>
            <person name="Umezawa K."/>
        </authorList>
    </citation>
    <scope>NUCLEOTIDE SEQUENCE [LARGE SCALE GENOMIC DNA]</scope>
</reference>
<dbReference type="InParanoid" id="A0A6L2PDU5"/>
<comment type="caution">
    <text evidence="2">The sequence shown here is derived from an EMBL/GenBank/DDBJ whole genome shotgun (WGS) entry which is preliminary data.</text>
</comment>
<proteinExistence type="predicted"/>
<gene>
    <name evidence="2" type="ORF">Cfor_07487</name>
</gene>
<keyword evidence="3" id="KW-1185">Reference proteome</keyword>
<accession>A0A6L2PDU5</accession>
<protein>
    <submittedName>
        <fullName evidence="2">Uncharacterized protein</fullName>
    </submittedName>
</protein>
<evidence type="ECO:0000313" key="3">
    <source>
        <dbReference type="Proteomes" id="UP000502823"/>
    </source>
</evidence>
<feature type="region of interest" description="Disordered" evidence="1">
    <location>
        <begin position="1"/>
        <end position="26"/>
    </location>
</feature>
<dbReference type="EMBL" id="BLKM01007458">
    <property type="protein sequence ID" value="GFG30723.1"/>
    <property type="molecule type" value="Genomic_DNA"/>
</dbReference>
<dbReference type="Proteomes" id="UP000502823">
    <property type="component" value="Unassembled WGS sequence"/>
</dbReference>
<organism evidence="2 3">
    <name type="scientific">Coptotermes formosanus</name>
    <name type="common">Formosan subterranean termite</name>
    <dbReference type="NCBI Taxonomy" id="36987"/>
    <lineage>
        <taxon>Eukaryota</taxon>
        <taxon>Metazoa</taxon>
        <taxon>Ecdysozoa</taxon>
        <taxon>Arthropoda</taxon>
        <taxon>Hexapoda</taxon>
        <taxon>Insecta</taxon>
        <taxon>Pterygota</taxon>
        <taxon>Neoptera</taxon>
        <taxon>Polyneoptera</taxon>
        <taxon>Dictyoptera</taxon>
        <taxon>Blattodea</taxon>
        <taxon>Blattoidea</taxon>
        <taxon>Termitoidae</taxon>
        <taxon>Rhinotermitidae</taxon>
        <taxon>Coptotermes</taxon>
    </lineage>
</organism>
<name>A0A6L2PDU5_COPFO</name>
<dbReference type="AlphaFoldDB" id="A0A6L2PDU5"/>
<evidence type="ECO:0000256" key="1">
    <source>
        <dbReference type="SAM" id="MobiDB-lite"/>
    </source>
</evidence>
<evidence type="ECO:0000313" key="2">
    <source>
        <dbReference type="EMBL" id="GFG30723.1"/>
    </source>
</evidence>